<dbReference type="Proteomes" id="UP001234297">
    <property type="component" value="Chromosome 1"/>
</dbReference>
<evidence type="ECO:0000313" key="2">
    <source>
        <dbReference type="Proteomes" id="UP001234297"/>
    </source>
</evidence>
<gene>
    <name evidence="1" type="ORF">MRB53_003042</name>
</gene>
<accession>A0ACC2MWG3</accession>
<proteinExistence type="predicted"/>
<name>A0ACC2MWG3_PERAE</name>
<evidence type="ECO:0000313" key="1">
    <source>
        <dbReference type="EMBL" id="KAJ8650019.1"/>
    </source>
</evidence>
<reference evidence="1 2" key="1">
    <citation type="journal article" date="2022" name="Hortic Res">
        <title>A haplotype resolved chromosomal level avocado genome allows analysis of novel avocado genes.</title>
        <authorList>
            <person name="Nath O."/>
            <person name="Fletcher S.J."/>
            <person name="Hayward A."/>
            <person name="Shaw L.M."/>
            <person name="Masouleh A.K."/>
            <person name="Furtado A."/>
            <person name="Henry R.J."/>
            <person name="Mitter N."/>
        </authorList>
    </citation>
    <scope>NUCLEOTIDE SEQUENCE [LARGE SCALE GENOMIC DNA]</scope>
    <source>
        <strain evidence="2">cv. Hass</strain>
    </source>
</reference>
<dbReference type="EMBL" id="CM056809">
    <property type="protein sequence ID" value="KAJ8650019.1"/>
    <property type="molecule type" value="Genomic_DNA"/>
</dbReference>
<protein>
    <submittedName>
        <fullName evidence="1">Uncharacterized protein</fullName>
    </submittedName>
</protein>
<comment type="caution">
    <text evidence="1">The sequence shown here is derived from an EMBL/GenBank/DDBJ whole genome shotgun (WGS) entry which is preliminary data.</text>
</comment>
<organism evidence="1 2">
    <name type="scientific">Persea americana</name>
    <name type="common">Avocado</name>
    <dbReference type="NCBI Taxonomy" id="3435"/>
    <lineage>
        <taxon>Eukaryota</taxon>
        <taxon>Viridiplantae</taxon>
        <taxon>Streptophyta</taxon>
        <taxon>Embryophyta</taxon>
        <taxon>Tracheophyta</taxon>
        <taxon>Spermatophyta</taxon>
        <taxon>Magnoliopsida</taxon>
        <taxon>Magnoliidae</taxon>
        <taxon>Laurales</taxon>
        <taxon>Lauraceae</taxon>
        <taxon>Persea</taxon>
    </lineage>
</organism>
<keyword evidence="2" id="KW-1185">Reference proteome</keyword>
<sequence length="251" mass="28340">MTTTVSPDSSEKEELSPPLEKKFPILQENPWLEYALQQSQILQNTILHTTDSAMRTARSRLSEIRDTSSAHFHQTLESLETIKDQFGTYENLFFGKIKEGVFVAASHPLISCGVAAGLGIVIFKKPRRSLFLSTQRIFLSEESLISKADARVKELRKAIDNVKFESKVLEESTLRAEEEMGRGRTKLRQAGRQIQGVIRSAYKIERQARGLKDILGELPSREASRFRAQVSSLASDAKKEKVILTNECWLS</sequence>